<feature type="region of interest" description="Disordered" evidence="9">
    <location>
        <begin position="171"/>
        <end position="214"/>
    </location>
</feature>
<keyword evidence="8" id="KW-0539">Nucleus</keyword>
<feature type="domain" description="Copper-fist" evidence="10">
    <location>
        <begin position="1"/>
        <end position="40"/>
    </location>
</feature>
<dbReference type="PANTHER" id="PTHR28088">
    <property type="entry name" value="TRANSCRIPTIONAL ACTIVATOR HAA1-RELATED"/>
    <property type="match status" value="1"/>
</dbReference>
<dbReference type="GO" id="GO:0005634">
    <property type="term" value="C:nucleus"/>
    <property type="evidence" value="ECO:0000318"/>
    <property type="project" value="GO_Central"/>
</dbReference>
<reference evidence="11 13" key="1">
    <citation type="journal article" date="2011" name="Science">
        <title>Comparative functional genomics of the fission yeasts.</title>
        <authorList>
            <person name="Rhind N."/>
            <person name="Chen Z."/>
            <person name="Yassour M."/>
            <person name="Thompson D.A."/>
            <person name="Haas B.J."/>
            <person name="Habib N."/>
            <person name="Wapinski I."/>
            <person name="Roy S."/>
            <person name="Lin M.F."/>
            <person name="Heiman D.I."/>
            <person name="Young S.K."/>
            <person name="Furuya K."/>
            <person name="Guo Y."/>
            <person name="Pidoux A."/>
            <person name="Chen H.M."/>
            <person name="Robbertse B."/>
            <person name="Goldberg J.M."/>
            <person name="Aoki K."/>
            <person name="Bayne E.H."/>
            <person name="Berlin A.M."/>
            <person name="Desjardins C.A."/>
            <person name="Dobbs E."/>
            <person name="Dukaj L."/>
            <person name="Fan L."/>
            <person name="FitzGerald M.G."/>
            <person name="French C."/>
            <person name="Gujja S."/>
            <person name="Hansen K."/>
            <person name="Keifenheim D."/>
            <person name="Levin J.Z."/>
            <person name="Mosher R.A."/>
            <person name="Mueller C.A."/>
            <person name="Pfiffner J."/>
            <person name="Priest M."/>
            <person name="Russ C."/>
            <person name="Smialowska A."/>
            <person name="Swoboda P."/>
            <person name="Sykes S.M."/>
            <person name="Vaughn M."/>
            <person name="Vengrova S."/>
            <person name="Yoder R."/>
            <person name="Zeng Q."/>
            <person name="Allshire R."/>
            <person name="Baulcombe D."/>
            <person name="Birren B.W."/>
            <person name="Brown W."/>
            <person name="Ekwall K."/>
            <person name="Kellis M."/>
            <person name="Leatherwood J."/>
            <person name="Levin H."/>
            <person name="Margalit H."/>
            <person name="Martienssen R."/>
            <person name="Nieduszynski C.A."/>
            <person name="Spatafora J.W."/>
            <person name="Friedman N."/>
            <person name="Dalgaard J.Z."/>
            <person name="Baumann P."/>
            <person name="Niki H."/>
            <person name="Regev A."/>
            <person name="Nusbaum C."/>
        </authorList>
    </citation>
    <scope>NUCLEOTIDE SEQUENCE [LARGE SCALE GENOMIC DNA]</scope>
    <source>
        <strain evidence="13">yFS275 / FY16936</strain>
    </source>
</reference>
<dbReference type="SMART" id="SM01090">
    <property type="entry name" value="Copper-fist"/>
    <property type="match status" value="1"/>
</dbReference>
<organism evidence="11 13">
    <name type="scientific">Schizosaccharomyces japonicus (strain yFS275 / FY16936)</name>
    <name type="common">Fission yeast</name>
    <dbReference type="NCBI Taxonomy" id="402676"/>
    <lineage>
        <taxon>Eukaryota</taxon>
        <taxon>Fungi</taxon>
        <taxon>Dikarya</taxon>
        <taxon>Ascomycota</taxon>
        <taxon>Taphrinomycotina</taxon>
        <taxon>Schizosaccharomycetes</taxon>
        <taxon>Schizosaccharomycetales</taxon>
        <taxon>Schizosaccharomycetaceae</taxon>
        <taxon>Schizosaccharomyces</taxon>
    </lineage>
</organism>
<evidence type="ECO:0000313" key="13">
    <source>
        <dbReference type="Proteomes" id="UP000001744"/>
    </source>
</evidence>
<dbReference type="GO" id="GO:0000981">
    <property type="term" value="F:DNA-binding transcription factor activity, RNA polymerase II-specific"/>
    <property type="evidence" value="ECO:0000318"/>
    <property type="project" value="GO_Central"/>
</dbReference>
<comment type="subcellular location">
    <subcellularLocation>
        <location evidence="1">Nucleus</location>
    </subcellularLocation>
</comment>
<dbReference type="EMBL" id="KE651168">
    <property type="protein sequence ID" value="EEB06646.1"/>
    <property type="molecule type" value="Genomic_DNA"/>
</dbReference>
<evidence type="ECO:0000256" key="3">
    <source>
        <dbReference type="ARBA" id="ARBA00022833"/>
    </source>
</evidence>
<name>B6JYM8_SCHJY</name>
<dbReference type="SMART" id="SM00412">
    <property type="entry name" value="Cu_FIST"/>
    <property type="match status" value="1"/>
</dbReference>
<evidence type="ECO:0000259" key="10">
    <source>
        <dbReference type="PROSITE" id="PS50073"/>
    </source>
</evidence>
<dbReference type="GO" id="GO:0045944">
    <property type="term" value="P:positive regulation of transcription by RNA polymerase II"/>
    <property type="evidence" value="ECO:0000318"/>
    <property type="project" value="GO_Central"/>
</dbReference>
<dbReference type="STRING" id="402676.B6JYM8"/>
<sequence length="214" mass="24174">MVLIDGVKYSCWKCIRGHRASKCKHLYSELFEVRRKGRPMGQCPACREIRRLCQLQSKCICGELLGMEDDAAYAQVTHLAEKDPLVLELVNMVLHYGAYDVLVKDRLAEFNQKHGALLGQGATKPTITAELTEAPKEEEQTTMEKPVLSDIREREIHSENTIANVMDEERKKSKILKTQSHDPNDIENIAQEDDLSKENSIAPNTSLIAKKNLA</sequence>
<dbReference type="SUPFAM" id="SSF57879">
    <property type="entry name" value="Zinc domain conserved in yeast copper-regulated transcription factors"/>
    <property type="match status" value="1"/>
</dbReference>
<dbReference type="InterPro" id="IPR036395">
    <property type="entry name" value="Cu_fist_DNA-bd_dom_sf"/>
</dbReference>
<dbReference type="InterPro" id="IPR001083">
    <property type="entry name" value="Cu_fist_DNA-bd_dom"/>
</dbReference>
<dbReference type="GO" id="GO:0005507">
    <property type="term" value="F:copper ion binding"/>
    <property type="evidence" value="ECO:0000318"/>
    <property type="project" value="GO_Central"/>
</dbReference>
<evidence type="ECO:0000256" key="6">
    <source>
        <dbReference type="ARBA" id="ARBA00023125"/>
    </source>
</evidence>
<dbReference type="Proteomes" id="UP000001744">
    <property type="component" value="Unassembled WGS sequence"/>
</dbReference>
<dbReference type="JaponicusDB" id="SJAG_01694">
    <property type="gene designation" value="cuf2"/>
</dbReference>
<dbReference type="PANTHER" id="PTHR28088:SF5">
    <property type="entry name" value="TRANSCRIPTIONAL ACTIVATOR HAA1-RELATED"/>
    <property type="match status" value="1"/>
</dbReference>
<dbReference type="GO" id="GO:0001228">
    <property type="term" value="F:DNA-binding transcription activator activity, RNA polymerase II-specific"/>
    <property type="evidence" value="ECO:0007669"/>
    <property type="project" value="UniProtKB-ARBA"/>
</dbReference>
<dbReference type="InterPro" id="IPR051763">
    <property type="entry name" value="Copper_Homeo_Regul"/>
</dbReference>
<dbReference type="PROSITE" id="PS50073">
    <property type="entry name" value="COPPER_FIST_2"/>
    <property type="match status" value="1"/>
</dbReference>
<gene>
    <name evidence="12" type="primary">cuf2</name>
    <name evidence="11" type="ORF">SJAG_01694</name>
</gene>
<keyword evidence="6" id="KW-0238">DNA-binding</keyword>
<accession>B6JYM8</accession>
<keyword evidence="13" id="KW-1185">Reference proteome</keyword>
<evidence type="ECO:0000256" key="8">
    <source>
        <dbReference type="ARBA" id="ARBA00023242"/>
    </source>
</evidence>
<evidence type="ECO:0000256" key="9">
    <source>
        <dbReference type="SAM" id="MobiDB-lite"/>
    </source>
</evidence>
<dbReference type="GO" id="GO:0006879">
    <property type="term" value="P:intracellular iron ion homeostasis"/>
    <property type="evidence" value="ECO:0000318"/>
    <property type="project" value="GO_Central"/>
</dbReference>
<dbReference type="RefSeq" id="XP_002172939.1">
    <property type="nucleotide sequence ID" value="XM_002172903.2"/>
</dbReference>
<dbReference type="OrthoDB" id="512915at2759"/>
<evidence type="ECO:0000313" key="11">
    <source>
        <dbReference type="EMBL" id="EEB06646.1"/>
    </source>
</evidence>
<feature type="compositionally biased region" description="Polar residues" evidence="9">
    <location>
        <begin position="198"/>
        <end position="207"/>
    </location>
</feature>
<dbReference type="VEuPathDB" id="FungiDB:SJAG_01694"/>
<dbReference type="GeneID" id="7049858"/>
<dbReference type="AlphaFoldDB" id="B6JYM8"/>
<proteinExistence type="predicted"/>
<dbReference type="Gene3D" id="3.90.430.10">
    <property type="entry name" value="Copper fist DNA-binding domain"/>
    <property type="match status" value="1"/>
</dbReference>
<evidence type="ECO:0000256" key="2">
    <source>
        <dbReference type="ARBA" id="ARBA00022723"/>
    </source>
</evidence>
<keyword evidence="7" id="KW-0804">Transcription</keyword>
<keyword evidence="4" id="KW-0186">Copper</keyword>
<keyword evidence="5" id="KW-0805">Transcription regulation</keyword>
<evidence type="ECO:0000256" key="7">
    <source>
        <dbReference type="ARBA" id="ARBA00023163"/>
    </source>
</evidence>
<dbReference type="eggNOG" id="ENOG502S7CA">
    <property type="taxonomic scope" value="Eukaryota"/>
</dbReference>
<evidence type="ECO:0000256" key="1">
    <source>
        <dbReference type="ARBA" id="ARBA00004123"/>
    </source>
</evidence>
<dbReference type="HOGENOM" id="CLU_1289603_0_0_1"/>
<keyword evidence="3" id="KW-0862">Zinc</keyword>
<evidence type="ECO:0000256" key="5">
    <source>
        <dbReference type="ARBA" id="ARBA00023015"/>
    </source>
</evidence>
<dbReference type="FunFam" id="3.90.430.10:FF:000001">
    <property type="entry name" value="Copper fist DNA-binding protein"/>
    <property type="match status" value="1"/>
</dbReference>
<protein>
    <recommendedName>
        <fullName evidence="10">Copper-fist domain-containing protein</fullName>
    </recommendedName>
</protein>
<dbReference type="Pfam" id="PF00649">
    <property type="entry name" value="Copper-fist"/>
    <property type="match status" value="1"/>
</dbReference>
<evidence type="ECO:0000313" key="12">
    <source>
        <dbReference type="JaponicusDB" id="SJAG_01694"/>
    </source>
</evidence>
<evidence type="ECO:0000256" key="4">
    <source>
        <dbReference type="ARBA" id="ARBA00023008"/>
    </source>
</evidence>
<dbReference type="GO" id="GO:0000978">
    <property type="term" value="F:RNA polymerase II cis-regulatory region sequence-specific DNA binding"/>
    <property type="evidence" value="ECO:0000318"/>
    <property type="project" value="GO_Central"/>
</dbReference>
<dbReference type="GO" id="GO:0006878">
    <property type="term" value="P:intracellular copper ion homeostasis"/>
    <property type="evidence" value="ECO:0000318"/>
    <property type="project" value="GO_Central"/>
</dbReference>
<dbReference type="PRINTS" id="PR00617">
    <property type="entry name" value="COPPERFIST"/>
</dbReference>
<keyword evidence="2" id="KW-0479">Metal-binding</keyword>